<feature type="domain" description="VOC" evidence="1">
    <location>
        <begin position="154"/>
        <end position="273"/>
    </location>
</feature>
<protein>
    <submittedName>
        <fullName evidence="2">Ring-cleaving dioxygenase</fullName>
    </submittedName>
</protein>
<proteinExistence type="predicted"/>
<dbReference type="InterPro" id="IPR037523">
    <property type="entry name" value="VOC_core"/>
</dbReference>
<comment type="caution">
    <text evidence="2">The sequence shown here is derived from an EMBL/GenBank/DDBJ whole genome shotgun (WGS) entry which is preliminary data.</text>
</comment>
<organism evidence="2 3">
    <name type="scientific">Jiella endophytica</name>
    <dbReference type="NCBI Taxonomy" id="2558362"/>
    <lineage>
        <taxon>Bacteria</taxon>
        <taxon>Pseudomonadati</taxon>
        <taxon>Pseudomonadota</taxon>
        <taxon>Alphaproteobacteria</taxon>
        <taxon>Hyphomicrobiales</taxon>
        <taxon>Aurantimonadaceae</taxon>
        <taxon>Jiella</taxon>
    </lineage>
</organism>
<dbReference type="Proteomes" id="UP000298179">
    <property type="component" value="Unassembled WGS sequence"/>
</dbReference>
<evidence type="ECO:0000259" key="1">
    <source>
        <dbReference type="PROSITE" id="PS51819"/>
    </source>
</evidence>
<dbReference type="PROSITE" id="PS51819">
    <property type="entry name" value="VOC"/>
    <property type="match status" value="2"/>
</dbReference>
<dbReference type="SUPFAM" id="SSF54593">
    <property type="entry name" value="Glyoxalase/Bleomycin resistance protein/Dihydroxybiphenyl dioxygenase"/>
    <property type="match status" value="1"/>
</dbReference>
<feature type="domain" description="VOC" evidence="1">
    <location>
        <begin position="5"/>
        <end position="130"/>
    </location>
</feature>
<evidence type="ECO:0000313" key="3">
    <source>
        <dbReference type="Proteomes" id="UP000298179"/>
    </source>
</evidence>
<dbReference type="EMBL" id="SOZD01000010">
    <property type="protein sequence ID" value="TFF18259.1"/>
    <property type="molecule type" value="Genomic_DNA"/>
</dbReference>
<accession>A0A4Y8RBK2</accession>
<sequence length="310" mass="33211">MKSAGIHHVTAIAGSAARNLDFYTRVLGLRLVKKTVNFDDPSAYHLYFGDAEGSPGTIVTFFPFEHAATGRVGVGEVEEIMLAVPAASLGFWSHRLVEKGVEHSGIEKRFGESVLPFKDPDGMRLSFVGVPVAKLATADGSGDAAVCAEHAIRGVHGVSLLLEEAEPTAAILSGVFGFEKTGEEGSRQRYSSGATIGGLVDVHAVGGFLKPRPGRGSVHHLAFRAADDADQAAMAKALTDDHGREVTEQKDRKYFRSVYFREPGHVLFEIATDAPGFAVDEAPEALGTGLMLPDEYEQLRPRIEATLPEL</sequence>
<keyword evidence="3" id="KW-1185">Reference proteome</keyword>
<dbReference type="Pfam" id="PF00903">
    <property type="entry name" value="Glyoxalase"/>
    <property type="match status" value="2"/>
</dbReference>
<dbReference type="InterPro" id="IPR052537">
    <property type="entry name" value="Extradiol_RC_dioxygenase"/>
</dbReference>
<dbReference type="PANTHER" id="PTHR36110">
    <property type="entry name" value="RING-CLEAVING DIOXYGENASE MHQE-RELATED"/>
    <property type="match status" value="1"/>
</dbReference>
<dbReference type="InterPro" id="IPR004360">
    <property type="entry name" value="Glyas_Fos-R_dOase_dom"/>
</dbReference>
<dbReference type="Gene3D" id="3.10.180.10">
    <property type="entry name" value="2,3-Dihydroxybiphenyl 1,2-Dioxygenase, domain 1"/>
    <property type="match status" value="2"/>
</dbReference>
<dbReference type="GO" id="GO:0051213">
    <property type="term" value="F:dioxygenase activity"/>
    <property type="evidence" value="ECO:0007669"/>
    <property type="project" value="UniProtKB-KW"/>
</dbReference>
<reference evidence="2 3" key="1">
    <citation type="submission" date="2019-03" db="EMBL/GenBank/DDBJ databases">
        <title>Jiella endophytica sp. nov., a novel endophytic bacterium isolated from root of Ficus microcarpa Linn. f.</title>
        <authorList>
            <person name="Tuo L."/>
        </authorList>
    </citation>
    <scope>NUCLEOTIDE SEQUENCE [LARGE SCALE GENOMIC DNA]</scope>
    <source>
        <strain evidence="2 3">CBS5Q-3</strain>
    </source>
</reference>
<dbReference type="AlphaFoldDB" id="A0A4Y8RBK2"/>
<keyword evidence="2" id="KW-0560">Oxidoreductase</keyword>
<keyword evidence="2" id="KW-0223">Dioxygenase</keyword>
<evidence type="ECO:0000313" key="2">
    <source>
        <dbReference type="EMBL" id="TFF18259.1"/>
    </source>
</evidence>
<dbReference type="OrthoDB" id="9785698at2"/>
<name>A0A4Y8RBK2_9HYPH</name>
<dbReference type="PANTHER" id="PTHR36110:SF2">
    <property type="entry name" value="RING-CLEAVING DIOXYGENASE MHQE-RELATED"/>
    <property type="match status" value="1"/>
</dbReference>
<dbReference type="RefSeq" id="WP_134764071.1">
    <property type="nucleotide sequence ID" value="NZ_SOZD01000010.1"/>
</dbReference>
<gene>
    <name evidence="2" type="ORF">E3C22_22165</name>
</gene>
<dbReference type="InterPro" id="IPR029068">
    <property type="entry name" value="Glyas_Bleomycin-R_OHBP_Dase"/>
</dbReference>